<evidence type="ECO:0000256" key="2">
    <source>
        <dbReference type="ARBA" id="ARBA00022723"/>
    </source>
</evidence>
<keyword evidence="7" id="KW-1185">Reference proteome</keyword>
<dbReference type="EMBL" id="CAWUFR010000650">
    <property type="protein sequence ID" value="CAK6980157.1"/>
    <property type="molecule type" value="Genomic_DNA"/>
</dbReference>
<evidence type="ECO:0000256" key="1">
    <source>
        <dbReference type="ARBA" id="ARBA00004123"/>
    </source>
</evidence>
<dbReference type="InterPro" id="IPR012337">
    <property type="entry name" value="RNaseH-like_sf"/>
</dbReference>
<dbReference type="PANTHER" id="PTHR46481:SF10">
    <property type="entry name" value="ZINC FINGER BED DOMAIN-CONTAINING PROTEIN 39"/>
    <property type="match status" value="1"/>
</dbReference>
<evidence type="ECO:0000256" key="3">
    <source>
        <dbReference type="ARBA" id="ARBA00022771"/>
    </source>
</evidence>
<organism evidence="6 7">
    <name type="scientific">Scomber scombrus</name>
    <name type="common">Atlantic mackerel</name>
    <name type="synonym">Scomber vernalis</name>
    <dbReference type="NCBI Taxonomy" id="13677"/>
    <lineage>
        <taxon>Eukaryota</taxon>
        <taxon>Metazoa</taxon>
        <taxon>Chordata</taxon>
        <taxon>Craniata</taxon>
        <taxon>Vertebrata</taxon>
        <taxon>Euteleostomi</taxon>
        <taxon>Actinopterygii</taxon>
        <taxon>Neopterygii</taxon>
        <taxon>Teleostei</taxon>
        <taxon>Neoteleostei</taxon>
        <taxon>Acanthomorphata</taxon>
        <taxon>Pelagiaria</taxon>
        <taxon>Scombriformes</taxon>
        <taxon>Scombridae</taxon>
        <taxon>Scomber</taxon>
    </lineage>
</organism>
<dbReference type="GO" id="GO:0005634">
    <property type="term" value="C:nucleus"/>
    <property type="evidence" value="ECO:0007669"/>
    <property type="project" value="UniProtKB-SubCell"/>
</dbReference>
<keyword evidence="3" id="KW-0863">Zinc-finger</keyword>
<protein>
    <submittedName>
        <fullName evidence="6">Uncharacterized protein</fullName>
    </submittedName>
</protein>
<accession>A0AAV1Q6Q7</accession>
<evidence type="ECO:0000256" key="5">
    <source>
        <dbReference type="ARBA" id="ARBA00023242"/>
    </source>
</evidence>
<keyword evidence="2" id="KW-0479">Metal-binding</keyword>
<proteinExistence type="predicted"/>
<keyword evidence="4" id="KW-0862">Zinc</keyword>
<dbReference type="SUPFAM" id="SSF53098">
    <property type="entry name" value="Ribonuclease H-like"/>
    <property type="match status" value="1"/>
</dbReference>
<evidence type="ECO:0000313" key="7">
    <source>
        <dbReference type="Proteomes" id="UP001314229"/>
    </source>
</evidence>
<reference evidence="6 7" key="1">
    <citation type="submission" date="2024-01" db="EMBL/GenBank/DDBJ databases">
        <authorList>
            <person name="Alioto T."/>
            <person name="Alioto T."/>
            <person name="Gomez Garrido J."/>
        </authorList>
    </citation>
    <scope>NUCLEOTIDE SEQUENCE [LARGE SCALE GENOMIC DNA]</scope>
</reference>
<comment type="caution">
    <text evidence="6">The sequence shown here is derived from an EMBL/GenBank/DDBJ whole genome shotgun (WGS) entry which is preliminary data.</text>
</comment>
<sequence length="219" mass="24696">MMSGAPTKQPRLDSYFSPPATSSLSAARQKTCTKKLASFICKDMRTISIVDGTGFKEFCQELEPRYRIPSRGTITNRIEDMYNSTSDNIRELLKDQYVALTTDGWTSLATASYVTATAHWISGDWEMHDYVLKTKYLMESHTAEHVQEVLKPFKVTTEALSTEKYPTASAVLPLKQVLLSQLNTPTADKPEPPALSEMKTKIITDLEKRYSEERAHLCC</sequence>
<dbReference type="Gene3D" id="1.10.10.1070">
    <property type="entry name" value="Zinc finger, BED domain-containing"/>
    <property type="match status" value="1"/>
</dbReference>
<name>A0AAV1Q6Q7_SCOSC</name>
<evidence type="ECO:0000256" key="4">
    <source>
        <dbReference type="ARBA" id="ARBA00022833"/>
    </source>
</evidence>
<dbReference type="PANTHER" id="PTHR46481">
    <property type="entry name" value="ZINC FINGER BED DOMAIN-CONTAINING PROTEIN 4"/>
    <property type="match status" value="1"/>
</dbReference>
<dbReference type="Proteomes" id="UP001314229">
    <property type="component" value="Unassembled WGS sequence"/>
</dbReference>
<dbReference type="SUPFAM" id="SSF140996">
    <property type="entry name" value="Hermes dimerisation domain"/>
    <property type="match status" value="1"/>
</dbReference>
<evidence type="ECO:0000313" key="6">
    <source>
        <dbReference type="EMBL" id="CAK6980157.1"/>
    </source>
</evidence>
<keyword evidence="5" id="KW-0539">Nucleus</keyword>
<dbReference type="InterPro" id="IPR052035">
    <property type="entry name" value="ZnF_BED_domain_contain"/>
</dbReference>
<dbReference type="GO" id="GO:0008270">
    <property type="term" value="F:zinc ion binding"/>
    <property type="evidence" value="ECO:0007669"/>
    <property type="project" value="UniProtKB-KW"/>
</dbReference>
<gene>
    <name evidence="6" type="ORF">FSCOSCO3_A002517</name>
</gene>
<dbReference type="AlphaFoldDB" id="A0AAV1Q6Q7"/>
<comment type="subcellular location">
    <subcellularLocation>
        <location evidence="1">Nucleus</location>
    </subcellularLocation>
</comment>